<dbReference type="CDD" id="cd00093">
    <property type="entry name" value="HTH_XRE"/>
    <property type="match status" value="1"/>
</dbReference>
<sequence>MAEQIEVETQSEGIMQGRPNKKEPRAIDIHVGNRIRLRRLALDWSQTRLGDALDVSFQQVQKYEKGLNRVGASRLQRAAEVLGVTVSYFFEGGAEGSKDTQQDPAVVSSDELLQFLTTEEGVALNRAFARLTDAQVRRRIVALVKALAPAEPILSEAAE</sequence>
<dbReference type="Gene3D" id="1.10.260.40">
    <property type="entry name" value="lambda repressor-like DNA-binding domains"/>
    <property type="match status" value="1"/>
</dbReference>
<accession>A0ABS4QVU1</accession>
<dbReference type="Proteomes" id="UP000730739">
    <property type="component" value="Unassembled WGS sequence"/>
</dbReference>
<gene>
    <name evidence="3" type="ORF">J2Z31_000756</name>
</gene>
<dbReference type="InterPro" id="IPR001387">
    <property type="entry name" value="Cro/C1-type_HTH"/>
</dbReference>
<keyword evidence="4" id="KW-1185">Reference proteome</keyword>
<organism evidence="3 4">
    <name type="scientific">Sinorhizobium kostiense</name>
    <dbReference type="NCBI Taxonomy" id="76747"/>
    <lineage>
        <taxon>Bacteria</taxon>
        <taxon>Pseudomonadati</taxon>
        <taxon>Pseudomonadota</taxon>
        <taxon>Alphaproteobacteria</taxon>
        <taxon>Hyphomicrobiales</taxon>
        <taxon>Rhizobiaceae</taxon>
        <taxon>Sinorhizobium/Ensifer group</taxon>
        <taxon>Sinorhizobium</taxon>
    </lineage>
</organism>
<evidence type="ECO:0000313" key="3">
    <source>
        <dbReference type="EMBL" id="MBP2234266.1"/>
    </source>
</evidence>
<comment type="caution">
    <text evidence="3">The sequence shown here is derived from an EMBL/GenBank/DDBJ whole genome shotgun (WGS) entry which is preliminary data.</text>
</comment>
<feature type="domain" description="HTH cro/C1-type" evidence="2">
    <location>
        <begin position="35"/>
        <end position="89"/>
    </location>
</feature>
<proteinExistence type="predicted"/>
<dbReference type="PROSITE" id="PS50943">
    <property type="entry name" value="HTH_CROC1"/>
    <property type="match status" value="1"/>
</dbReference>
<protein>
    <submittedName>
        <fullName evidence="3">Transcriptional regulator with XRE-family HTH domain</fullName>
    </submittedName>
</protein>
<dbReference type="SUPFAM" id="SSF47413">
    <property type="entry name" value="lambda repressor-like DNA-binding domains"/>
    <property type="match status" value="1"/>
</dbReference>
<dbReference type="InterPro" id="IPR010982">
    <property type="entry name" value="Lambda_DNA-bd_dom_sf"/>
</dbReference>
<evidence type="ECO:0000256" key="1">
    <source>
        <dbReference type="SAM" id="MobiDB-lite"/>
    </source>
</evidence>
<dbReference type="EMBL" id="JAGILA010000001">
    <property type="protein sequence ID" value="MBP2234266.1"/>
    <property type="molecule type" value="Genomic_DNA"/>
</dbReference>
<dbReference type="SMART" id="SM00530">
    <property type="entry name" value="HTH_XRE"/>
    <property type="match status" value="1"/>
</dbReference>
<feature type="region of interest" description="Disordered" evidence="1">
    <location>
        <begin position="1"/>
        <end position="20"/>
    </location>
</feature>
<dbReference type="Pfam" id="PF01381">
    <property type="entry name" value="HTH_3"/>
    <property type="match status" value="1"/>
</dbReference>
<evidence type="ECO:0000313" key="4">
    <source>
        <dbReference type="Proteomes" id="UP000730739"/>
    </source>
</evidence>
<reference evidence="3 4" key="1">
    <citation type="submission" date="2021-03" db="EMBL/GenBank/DDBJ databases">
        <title>Genomic Encyclopedia of Type Strains, Phase IV (KMG-IV): sequencing the most valuable type-strain genomes for metagenomic binning, comparative biology and taxonomic classification.</title>
        <authorList>
            <person name="Goeker M."/>
        </authorList>
    </citation>
    <scope>NUCLEOTIDE SEQUENCE [LARGE SCALE GENOMIC DNA]</scope>
    <source>
        <strain evidence="3 4">DSM 13372</strain>
    </source>
</reference>
<name>A0ABS4QVU1_9HYPH</name>
<evidence type="ECO:0000259" key="2">
    <source>
        <dbReference type="PROSITE" id="PS50943"/>
    </source>
</evidence>